<comment type="caution">
    <text evidence="2">The sequence shown here is derived from an EMBL/GenBank/DDBJ whole genome shotgun (WGS) entry which is preliminary data.</text>
</comment>
<protein>
    <submittedName>
        <fullName evidence="2">Uncharacterized protein</fullName>
    </submittedName>
</protein>
<evidence type="ECO:0000256" key="1">
    <source>
        <dbReference type="SAM" id="MobiDB-lite"/>
    </source>
</evidence>
<accession>A0ABR1ILQ7</accession>
<evidence type="ECO:0000313" key="2">
    <source>
        <dbReference type="EMBL" id="KAK7433574.1"/>
    </source>
</evidence>
<feature type="region of interest" description="Disordered" evidence="1">
    <location>
        <begin position="1"/>
        <end position="23"/>
    </location>
</feature>
<organism evidence="2 3">
    <name type="scientific">Marasmiellus scandens</name>
    <dbReference type="NCBI Taxonomy" id="2682957"/>
    <lineage>
        <taxon>Eukaryota</taxon>
        <taxon>Fungi</taxon>
        <taxon>Dikarya</taxon>
        <taxon>Basidiomycota</taxon>
        <taxon>Agaricomycotina</taxon>
        <taxon>Agaricomycetes</taxon>
        <taxon>Agaricomycetidae</taxon>
        <taxon>Agaricales</taxon>
        <taxon>Marasmiineae</taxon>
        <taxon>Omphalotaceae</taxon>
        <taxon>Marasmiellus</taxon>
    </lineage>
</organism>
<proteinExistence type="predicted"/>
<name>A0ABR1ILQ7_9AGAR</name>
<evidence type="ECO:0000313" key="3">
    <source>
        <dbReference type="Proteomes" id="UP001498398"/>
    </source>
</evidence>
<feature type="compositionally biased region" description="Basic and acidic residues" evidence="1">
    <location>
        <begin position="9"/>
        <end position="23"/>
    </location>
</feature>
<keyword evidence="3" id="KW-1185">Reference proteome</keyword>
<dbReference type="EMBL" id="JBANRG010000150">
    <property type="protein sequence ID" value="KAK7433574.1"/>
    <property type="molecule type" value="Genomic_DNA"/>
</dbReference>
<dbReference type="Proteomes" id="UP001498398">
    <property type="component" value="Unassembled WGS sequence"/>
</dbReference>
<gene>
    <name evidence="2" type="ORF">VKT23_020707</name>
</gene>
<sequence>MSFVLNKLKPKEGKPETPMEKGDLGSVYSDVTVNWTDAKLQLSSAANVPHLKKSAKAVKNIVETAEAADKNKNNNDLWSIADHSLNIFTSLKDGSEEKPRTELDQSILGTVNIVNIGQISSTDVFTRLKEVFGFKRKQEDMSLVESSKAIGINFKPLFKDFHQKGYCYLL</sequence>
<reference evidence="2 3" key="1">
    <citation type="submission" date="2024-01" db="EMBL/GenBank/DDBJ databases">
        <title>A draft genome for the cacao thread blight pathogen Marasmiellus scandens.</title>
        <authorList>
            <person name="Baruah I.K."/>
            <person name="Leung J."/>
            <person name="Bukari Y."/>
            <person name="Amoako-Attah I."/>
            <person name="Meinhardt L.W."/>
            <person name="Bailey B.A."/>
            <person name="Cohen S.P."/>
        </authorList>
    </citation>
    <scope>NUCLEOTIDE SEQUENCE [LARGE SCALE GENOMIC DNA]</scope>
    <source>
        <strain evidence="2 3">GH-19</strain>
    </source>
</reference>